<evidence type="ECO:0000256" key="1">
    <source>
        <dbReference type="SAM" id="MobiDB-lite"/>
    </source>
</evidence>
<evidence type="ECO:0000313" key="3">
    <source>
        <dbReference type="Proteomes" id="UP000051802"/>
    </source>
</evidence>
<comment type="caution">
    <text evidence="2">The sequence shown here is derived from an EMBL/GenBank/DDBJ whole genome shotgun (WGS) entry which is preliminary data.</text>
</comment>
<proteinExistence type="predicted"/>
<dbReference type="AlphaFoldDB" id="A0A0R0AN95"/>
<evidence type="ECO:0000313" key="2">
    <source>
        <dbReference type="EMBL" id="KRG46736.1"/>
    </source>
</evidence>
<dbReference type="EMBL" id="LLXU01000052">
    <property type="protein sequence ID" value="KRG46736.1"/>
    <property type="molecule type" value="Genomic_DNA"/>
</dbReference>
<feature type="compositionally biased region" description="Polar residues" evidence="1">
    <location>
        <begin position="35"/>
        <end position="44"/>
    </location>
</feature>
<organism evidence="2 3">
    <name type="scientific">Stenotrophomonas panacihumi</name>
    <dbReference type="NCBI Taxonomy" id="676599"/>
    <lineage>
        <taxon>Bacteria</taxon>
        <taxon>Pseudomonadati</taxon>
        <taxon>Pseudomonadota</taxon>
        <taxon>Gammaproteobacteria</taxon>
        <taxon>Lysobacterales</taxon>
        <taxon>Lysobacteraceae</taxon>
        <taxon>Stenotrophomonas</taxon>
    </lineage>
</organism>
<keyword evidence="3" id="KW-1185">Reference proteome</keyword>
<reference evidence="2 3" key="1">
    <citation type="submission" date="2015-10" db="EMBL/GenBank/DDBJ databases">
        <title>Genome sequencing and analysis of members of genus Stenotrophomonas.</title>
        <authorList>
            <person name="Patil P.P."/>
            <person name="Midha S."/>
            <person name="Patil P.B."/>
        </authorList>
    </citation>
    <scope>NUCLEOTIDE SEQUENCE [LARGE SCALE GENOMIC DNA]</scope>
    <source>
        <strain evidence="2 3">JCM 16536</strain>
    </source>
</reference>
<feature type="region of interest" description="Disordered" evidence="1">
    <location>
        <begin position="31"/>
        <end position="77"/>
    </location>
</feature>
<accession>A0A0R0AN95</accession>
<feature type="compositionally biased region" description="Polar residues" evidence="1">
    <location>
        <begin position="52"/>
        <end position="63"/>
    </location>
</feature>
<gene>
    <name evidence="2" type="ORF">ARC20_04665</name>
</gene>
<dbReference type="STRING" id="676599.ARC20_04665"/>
<name>A0A0R0AN95_9GAMM</name>
<protein>
    <recommendedName>
        <fullName evidence="4">Lipoprotein</fullName>
    </recommendedName>
</protein>
<feature type="compositionally biased region" description="Basic and acidic residues" evidence="1">
    <location>
        <begin position="66"/>
        <end position="77"/>
    </location>
</feature>
<sequence length="77" mass="8120">MGAMLLLGGCASDNGLQGDSIASRRPECLVGDDPLTTSRDSGTSARDRNCGTDRSLNWTSGQGNKDPMKVDFGKKND</sequence>
<dbReference type="Proteomes" id="UP000051802">
    <property type="component" value="Unassembled WGS sequence"/>
</dbReference>
<evidence type="ECO:0008006" key="4">
    <source>
        <dbReference type="Google" id="ProtNLM"/>
    </source>
</evidence>